<accession>A0A967B6C2</accession>
<reference evidence="3" key="1">
    <citation type="submission" date="2020-03" db="EMBL/GenBank/DDBJ databases">
        <title>Draft sequencing of Calidifontibacter sp. DB0510.</title>
        <authorList>
            <person name="Kim D.-U."/>
        </authorList>
    </citation>
    <scope>NUCLEOTIDE SEQUENCE</scope>
    <source>
        <strain evidence="3">DB0510</strain>
    </source>
</reference>
<gene>
    <name evidence="3" type="ORF">G9U51_11475</name>
</gene>
<feature type="region of interest" description="Disordered" evidence="1">
    <location>
        <begin position="1"/>
        <end position="30"/>
    </location>
</feature>
<sequence length="119" mass="12745">MATEPPQRVRVTSSRRGTVRPPAPSTDAEGRHTAYLSSLMRAQLLLSVRVLVVGTLALGALPALFALVPSTADLRVAGIPFLWLALGVVIYPAAAIVGRAYQRAAERLEGQYRDLVGPR</sequence>
<evidence type="ECO:0000313" key="4">
    <source>
        <dbReference type="Proteomes" id="UP000744769"/>
    </source>
</evidence>
<feature type="transmembrane region" description="Helical" evidence="2">
    <location>
        <begin position="80"/>
        <end position="101"/>
    </location>
</feature>
<keyword evidence="4" id="KW-1185">Reference proteome</keyword>
<keyword evidence="2" id="KW-0812">Transmembrane</keyword>
<name>A0A967B6C2_9MICO</name>
<evidence type="ECO:0000256" key="1">
    <source>
        <dbReference type="SAM" id="MobiDB-lite"/>
    </source>
</evidence>
<evidence type="ECO:0008006" key="5">
    <source>
        <dbReference type="Google" id="ProtNLM"/>
    </source>
</evidence>
<evidence type="ECO:0000313" key="3">
    <source>
        <dbReference type="EMBL" id="NHN56397.1"/>
    </source>
</evidence>
<evidence type="ECO:0000256" key="2">
    <source>
        <dbReference type="SAM" id="Phobius"/>
    </source>
</evidence>
<dbReference type="Proteomes" id="UP000744769">
    <property type="component" value="Unassembled WGS sequence"/>
</dbReference>
<dbReference type="RefSeq" id="WP_166197069.1">
    <property type="nucleotide sequence ID" value="NZ_JAAOIV010000008.1"/>
</dbReference>
<organism evidence="3 4">
    <name type="scientific">Metallococcus carri</name>
    <dbReference type="NCBI Taxonomy" id="1656884"/>
    <lineage>
        <taxon>Bacteria</taxon>
        <taxon>Bacillati</taxon>
        <taxon>Actinomycetota</taxon>
        <taxon>Actinomycetes</taxon>
        <taxon>Micrococcales</taxon>
        <taxon>Dermacoccaceae</taxon>
        <taxon>Metallococcus</taxon>
    </lineage>
</organism>
<keyword evidence="2" id="KW-0472">Membrane</keyword>
<dbReference type="AlphaFoldDB" id="A0A967B6C2"/>
<keyword evidence="2" id="KW-1133">Transmembrane helix</keyword>
<protein>
    <recommendedName>
        <fullName evidence="5">DUF485 domain-containing protein</fullName>
    </recommendedName>
</protein>
<comment type="caution">
    <text evidence="3">The sequence shown here is derived from an EMBL/GenBank/DDBJ whole genome shotgun (WGS) entry which is preliminary data.</text>
</comment>
<proteinExistence type="predicted"/>
<feature type="compositionally biased region" description="Low complexity" evidence="1">
    <location>
        <begin position="8"/>
        <end position="20"/>
    </location>
</feature>
<dbReference type="EMBL" id="JAAOIV010000008">
    <property type="protein sequence ID" value="NHN56397.1"/>
    <property type="molecule type" value="Genomic_DNA"/>
</dbReference>
<feature type="transmembrane region" description="Helical" evidence="2">
    <location>
        <begin position="46"/>
        <end position="68"/>
    </location>
</feature>